<dbReference type="InterPro" id="IPR045864">
    <property type="entry name" value="aa-tRNA-synth_II/BPL/LPL"/>
</dbReference>
<dbReference type="EC" id="6.1.1.21" evidence="10"/>
<keyword evidence="14" id="KW-1185">Reference proteome</keyword>
<comment type="subcellular location">
    <subcellularLocation>
        <location evidence="10">Cytoplasm</location>
    </subcellularLocation>
</comment>
<dbReference type="PANTHER" id="PTHR11476:SF7">
    <property type="entry name" value="HISTIDINE--TRNA LIGASE"/>
    <property type="match status" value="1"/>
</dbReference>
<feature type="binding site" evidence="11">
    <location>
        <position position="121"/>
    </location>
    <ligand>
        <name>L-histidine</name>
        <dbReference type="ChEBI" id="CHEBI:57595"/>
    </ligand>
</feature>
<dbReference type="AlphaFoldDB" id="A0AAE5AHA6"/>
<dbReference type="Proteomes" id="UP001289135">
    <property type="component" value="Unassembled WGS sequence"/>
</dbReference>
<keyword evidence="3 10" id="KW-0963">Cytoplasm</keyword>
<dbReference type="Pfam" id="PF03129">
    <property type="entry name" value="HGTP_anticodon"/>
    <property type="match status" value="1"/>
</dbReference>
<dbReference type="HAMAP" id="MF_00127">
    <property type="entry name" value="His_tRNA_synth"/>
    <property type="match status" value="1"/>
</dbReference>
<dbReference type="InterPro" id="IPR006195">
    <property type="entry name" value="aa-tRNA-synth_II"/>
</dbReference>
<comment type="subunit">
    <text evidence="2 10">Homodimer.</text>
</comment>
<keyword evidence="5 10" id="KW-0547">Nucleotide-binding</keyword>
<dbReference type="GO" id="GO:0005524">
    <property type="term" value="F:ATP binding"/>
    <property type="evidence" value="ECO:0007669"/>
    <property type="project" value="UniProtKB-UniRule"/>
</dbReference>
<feature type="binding site" evidence="11">
    <location>
        <position position="283"/>
    </location>
    <ligand>
        <name>L-histidine</name>
        <dbReference type="ChEBI" id="CHEBI:57595"/>
    </ligand>
</feature>
<gene>
    <name evidence="10" type="primary">hisS</name>
    <name evidence="13" type="ORF">Lyticum_00528</name>
</gene>
<dbReference type="PANTHER" id="PTHR11476">
    <property type="entry name" value="HISTIDYL-TRNA SYNTHETASE"/>
    <property type="match status" value="1"/>
</dbReference>
<dbReference type="InterPro" id="IPR036621">
    <property type="entry name" value="Anticodon-bd_dom_sf"/>
</dbReference>
<dbReference type="EMBL" id="JARGYU010000002">
    <property type="protein sequence ID" value="MDZ5761355.1"/>
    <property type="molecule type" value="Genomic_DNA"/>
</dbReference>
<dbReference type="CDD" id="cd00773">
    <property type="entry name" value="HisRS-like_core"/>
    <property type="match status" value="1"/>
</dbReference>
<feature type="binding site" evidence="11">
    <location>
        <position position="125"/>
    </location>
    <ligand>
        <name>L-histidine</name>
        <dbReference type="ChEBI" id="CHEBI:57595"/>
    </ligand>
</feature>
<evidence type="ECO:0000313" key="14">
    <source>
        <dbReference type="Proteomes" id="UP001289135"/>
    </source>
</evidence>
<feature type="binding site" evidence="11">
    <location>
        <begin position="287"/>
        <end position="288"/>
    </location>
    <ligand>
        <name>L-histidine</name>
        <dbReference type="ChEBI" id="CHEBI:57595"/>
    </ligand>
</feature>
<evidence type="ECO:0000256" key="8">
    <source>
        <dbReference type="ARBA" id="ARBA00023146"/>
    </source>
</evidence>
<dbReference type="Gene3D" id="3.30.930.10">
    <property type="entry name" value="Bira Bifunctional Protein, Domain 2"/>
    <property type="match status" value="1"/>
</dbReference>
<evidence type="ECO:0000256" key="4">
    <source>
        <dbReference type="ARBA" id="ARBA00022598"/>
    </source>
</evidence>
<evidence type="ECO:0000256" key="9">
    <source>
        <dbReference type="ARBA" id="ARBA00047639"/>
    </source>
</evidence>
<dbReference type="InterPro" id="IPR041715">
    <property type="entry name" value="HisRS-like_core"/>
</dbReference>
<reference evidence="13" key="1">
    <citation type="submission" date="2023-02" db="EMBL/GenBank/DDBJ databases">
        <title>Host association and intracellularity evolved multiple times independently in the Rickettsiales.</title>
        <authorList>
            <person name="Castelli M."/>
            <person name="Nardi T."/>
            <person name="Gammuto L."/>
            <person name="Bellinzona G."/>
            <person name="Sabaneyeva E."/>
            <person name="Potekhin A."/>
            <person name="Serra V."/>
            <person name="Petroni G."/>
            <person name="Sassera D."/>
        </authorList>
    </citation>
    <scope>NUCLEOTIDE SEQUENCE</scope>
    <source>
        <strain evidence="13">USBL-36I1</strain>
    </source>
</reference>
<evidence type="ECO:0000256" key="5">
    <source>
        <dbReference type="ARBA" id="ARBA00022741"/>
    </source>
</evidence>
<evidence type="ECO:0000256" key="1">
    <source>
        <dbReference type="ARBA" id="ARBA00008226"/>
    </source>
</evidence>
<organism evidence="13 14">
    <name type="scientific">Lyticum sinuosum</name>
    <dbReference type="NCBI Taxonomy" id="1332059"/>
    <lineage>
        <taxon>Bacteria</taxon>
        <taxon>Pseudomonadati</taxon>
        <taxon>Pseudomonadota</taxon>
        <taxon>Alphaproteobacteria</taxon>
        <taxon>Rickettsiales</taxon>
        <taxon>Lyticum</taxon>
    </lineage>
</organism>
<evidence type="ECO:0000256" key="7">
    <source>
        <dbReference type="ARBA" id="ARBA00022917"/>
    </source>
</evidence>
<dbReference type="Gene3D" id="3.40.50.800">
    <property type="entry name" value="Anticodon-binding domain"/>
    <property type="match status" value="1"/>
</dbReference>
<evidence type="ECO:0000256" key="3">
    <source>
        <dbReference type="ARBA" id="ARBA00022490"/>
    </source>
</evidence>
<dbReference type="SUPFAM" id="SSF52954">
    <property type="entry name" value="Class II aaRS ABD-related"/>
    <property type="match status" value="1"/>
</dbReference>
<evidence type="ECO:0000256" key="2">
    <source>
        <dbReference type="ARBA" id="ARBA00011738"/>
    </source>
</evidence>
<keyword evidence="4 10" id="KW-0436">Ligase</keyword>
<proteinExistence type="inferred from homology"/>
<dbReference type="RefSeq" id="WP_322498784.1">
    <property type="nucleotide sequence ID" value="NZ_JARGYU010000002.1"/>
</dbReference>
<dbReference type="SUPFAM" id="SSF55681">
    <property type="entry name" value="Class II aaRS and biotin synthetases"/>
    <property type="match status" value="1"/>
</dbReference>
<evidence type="ECO:0000256" key="6">
    <source>
        <dbReference type="ARBA" id="ARBA00022840"/>
    </source>
</evidence>
<dbReference type="GO" id="GO:0006427">
    <property type="term" value="P:histidyl-tRNA aminoacylation"/>
    <property type="evidence" value="ECO:0007669"/>
    <property type="project" value="UniProtKB-UniRule"/>
</dbReference>
<keyword evidence="6 10" id="KW-0067">ATP-binding</keyword>
<keyword evidence="7 10" id="KW-0648">Protein biosynthesis</keyword>
<dbReference type="GO" id="GO:0005737">
    <property type="term" value="C:cytoplasm"/>
    <property type="evidence" value="ECO:0007669"/>
    <property type="project" value="UniProtKB-SubCell"/>
</dbReference>
<protein>
    <recommendedName>
        <fullName evidence="10">Histidine--tRNA ligase</fullName>
        <ecNumber evidence="10">6.1.1.21</ecNumber>
    </recommendedName>
    <alternativeName>
        <fullName evidence="10">Histidyl-tRNA synthetase</fullName>
        <shortName evidence="10">HisRS</shortName>
    </alternativeName>
</protein>
<dbReference type="NCBIfam" id="TIGR00442">
    <property type="entry name" value="hisS"/>
    <property type="match status" value="1"/>
</dbReference>
<feature type="domain" description="Aminoacyl-transfer RNA synthetases class-II family profile" evidence="12">
    <location>
        <begin position="18"/>
        <end position="348"/>
    </location>
</feature>
<dbReference type="GO" id="GO:0004821">
    <property type="term" value="F:histidine-tRNA ligase activity"/>
    <property type="evidence" value="ECO:0007669"/>
    <property type="project" value="UniProtKB-UniRule"/>
</dbReference>
<comment type="caution">
    <text evidence="13">The sequence shown here is derived from an EMBL/GenBank/DDBJ whole genome shotgun (WGS) entry which is preliminary data.</text>
</comment>
<evidence type="ECO:0000256" key="11">
    <source>
        <dbReference type="PIRSR" id="PIRSR001549-1"/>
    </source>
</evidence>
<feature type="binding site" evidence="11">
    <location>
        <position position="107"/>
    </location>
    <ligand>
        <name>L-histidine</name>
        <dbReference type="ChEBI" id="CHEBI:57595"/>
    </ligand>
</feature>
<keyword evidence="8 10" id="KW-0030">Aminoacyl-tRNA synthetase</keyword>
<comment type="catalytic activity">
    <reaction evidence="9 10">
        <text>tRNA(His) + L-histidine + ATP = L-histidyl-tRNA(His) + AMP + diphosphate + H(+)</text>
        <dbReference type="Rhea" id="RHEA:17313"/>
        <dbReference type="Rhea" id="RHEA-COMP:9665"/>
        <dbReference type="Rhea" id="RHEA-COMP:9689"/>
        <dbReference type="ChEBI" id="CHEBI:15378"/>
        <dbReference type="ChEBI" id="CHEBI:30616"/>
        <dbReference type="ChEBI" id="CHEBI:33019"/>
        <dbReference type="ChEBI" id="CHEBI:57595"/>
        <dbReference type="ChEBI" id="CHEBI:78442"/>
        <dbReference type="ChEBI" id="CHEBI:78527"/>
        <dbReference type="ChEBI" id="CHEBI:456215"/>
        <dbReference type="EC" id="6.1.1.21"/>
    </reaction>
</comment>
<feature type="binding site" evidence="11">
    <location>
        <begin position="77"/>
        <end position="79"/>
    </location>
    <ligand>
        <name>L-histidine</name>
        <dbReference type="ChEBI" id="CHEBI:57595"/>
    </ligand>
</feature>
<dbReference type="PROSITE" id="PS50862">
    <property type="entry name" value="AA_TRNA_LIGASE_II"/>
    <property type="match status" value="1"/>
</dbReference>
<evidence type="ECO:0000313" key="13">
    <source>
        <dbReference type="EMBL" id="MDZ5761355.1"/>
    </source>
</evidence>
<name>A0AAE5AHA6_9RICK</name>
<dbReference type="PIRSF" id="PIRSF001549">
    <property type="entry name" value="His-tRNA_synth"/>
    <property type="match status" value="1"/>
</dbReference>
<evidence type="ECO:0000256" key="10">
    <source>
        <dbReference type="HAMAP-Rule" id="MF_00127"/>
    </source>
</evidence>
<accession>A0AAE5AHA6</accession>
<comment type="similarity">
    <text evidence="1 10">Belongs to the class-II aminoacyl-tRNA synthetase family.</text>
</comment>
<dbReference type="Pfam" id="PF13393">
    <property type="entry name" value="tRNA-synt_His"/>
    <property type="match status" value="1"/>
</dbReference>
<evidence type="ECO:0000259" key="12">
    <source>
        <dbReference type="PROSITE" id="PS50862"/>
    </source>
</evidence>
<sequence length="461" mass="53270">MIKKISGFPEYLPQDQMIFSYVIRKLQLLFEQESFIPMDTAAVELIDTLLSKGNDHEIYGLYRLNGEEKKNLALRFDLTVPLARYVAQNYGQLIFPYRRYHIAPVWRGERAQSGRYRQFYQCDIDIIGKQNLEEEYDAEILSIGCKTLNALGLNDFVVKFSSRDILIPLMILCGFNEDIVFDAIKILDKSTKVSQDQIINDLKLLNCSFNLEAIKYILFYNKNIENSPNGKDQIYDVFNNLSQILEFNSKLIEGYNKLYNIIHKVELLGISKSQLFFDLSLARGLSYYSGIIFEIVSNSFKNLGSICAGGRYDNLVSSFHTKEKFPGVGMSIGISRLIPEMINKQMIDKVSINDVIIIGFENHLEENKEINSIINEDNLLVSYHSKIAQIIRDCGLKVQHYWKRSNLKKQLEYCNKIGVKIVIIARNDEKIKNIVFVKNMITGEQKELALEELYEYLKNIL</sequence>
<dbReference type="InterPro" id="IPR004516">
    <property type="entry name" value="HisRS/HisZ"/>
</dbReference>
<dbReference type="InterPro" id="IPR004154">
    <property type="entry name" value="Anticodon-bd"/>
</dbReference>
<dbReference type="InterPro" id="IPR015807">
    <property type="entry name" value="His-tRNA-ligase"/>
</dbReference>